<evidence type="ECO:0000313" key="11">
    <source>
        <dbReference type="EMBL" id="BCE55151.1"/>
    </source>
</evidence>
<reference evidence="11" key="1">
    <citation type="submission" date="2020-05" db="EMBL/GenBank/DDBJ databases">
        <title>Complete genome sequence of Bradyrhizobium diazoefficiens XF5 isolated from soybean nodule.</title>
        <authorList>
            <person name="Noda R."/>
            <person name="Kakizaki K."/>
            <person name="Minamisawa K."/>
        </authorList>
    </citation>
    <scope>NUCLEOTIDE SEQUENCE</scope>
    <source>
        <strain evidence="11">XF5</strain>
    </source>
</reference>
<feature type="binding site" evidence="9">
    <location>
        <begin position="262"/>
        <end position="269"/>
    </location>
    <ligand>
        <name>ATP</name>
        <dbReference type="ChEBI" id="CHEBI:30616"/>
    </ligand>
</feature>
<dbReference type="InterPro" id="IPR000212">
    <property type="entry name" value="DNA_helicase_UvrD/REP"/>
</dbReference>
<evidence type="ECO:0000256" key="7">
    <source>
        <dbReference type="ARBA" id="ARBA00034808"/>
    </source>
</evidence>
<dbReference type="InterPro" id="IPR027417">
    <property type="entry name" value="P-loop_NTPase"/>
</dbReference>
<evidence type="ECO:0000256" key="6">
    <source>
        <dbReference type="ARBA" id="ARBA00034617"/>
    </source>
</evidence>
<reference evidence="12" key="2">
    <citation type="submission" date="2020-05" db="EMBL/GenBank/DDBJ databases">
        <title>Complete genome sequence of Bradyrhizobium diazoefficiens XF6 isolated from soybean nodule.</title>
        <authorList>
            <person name="Noda R."/>
            <person name="Kakizaki K."/>
            <person name="Minamisawa K."/>
        </authorList>
    </citation>
    <scope>NUCLEOTIDE SEQUENCE</scope>
    <source>
        <strain evidence="12">XF6</strain>
    </source>
</reference>
<sequence>MGHKVNFLIADTFTASFNRLSGIDQKAVKASVFDLQMDQTGNGLQLHRIDKSKDPNFWSARVNRDIRLVVHKTKESLLVAYVDHHDAAYAWAERRRIEAHPRTGAIQIVEIRERVEDVAPPATFDFAFPESAQGKPQQVVTPALFSTLDDDALLSIGVPTDWLADVRAANEDRFFALAVHLPAEASEALLEFAATGKLPVPAPATADPHKHPDALRRIRLIVDQEELERALAFPWEKWGVFLHPSQRALVERSFSGPARVAGSAGTGKTIVAIHRAVRLARESPNSKILLASFSQPLADALAKKLLVLAPDTGGVVPRITTASFRGIAEQMFQLEHGVRPRIASDTILRDRLRTASAATGLKGFSERFLLSEWTNVVDAWGLSSFDAYSTVERMGRKSRLGPNQRARLWPVFAAVQEALATERYTTWANVFTGLAKALQGRPFKPFDHLIIDEAQDLAPAELRFFAALAGAGPNGLFLAGDIGQRIFQHPYSWASLGVDVRGRSHTLKVCYRTSQQIRRAADRLLPTVLRDSDGLDDERRGIISVFDGPPPEVKSFSTIAAEAEAVRKSVEAWFGEGIATHEIGLFVRTPQLVSRARAAIEGLPGEAEMITAQMSLAKGLEFRAVVVMACDEGILPLDERVTDAADEAELDEIYETERRLLYVACTRAREHLLLTGVTPTSEYLADLKEKAG</sequence>
<dbReference type="PROSITE" id="PS51198">
    <property type="entry name" value="UVRD_HELICASE_ATP_BIND"/>
    <property type="match status" value="1"/>
</dbReference>
<dbReference type="PANTHER" id="PTHR11070">
    <property type="entry name" value="UVRD / RECB / PCRA DNA HELICASE FAMILY MEMBER"/>
    <property type="match status" value="1"/>
</dbReference>
<dbReference type="Pfam" id="PF00580">
    <property type="entry name" value="UvrD-helicase"/>
    <property type="match status" value="1"/>
</dbReference>
<comment type="catalytic activity">
    <reaction evidence="8">
        <text>ATP + H2O = ADP + phosphate + H(+)</text>
        <dbReference type="Rhea" id="RHEA:13065"/>
        <dbReference type="ChEBI" id="CHEBI:15377"/>
        <dbReference type="ChEBI" id="CHEBI:15378"/>
        <dbReference type="ChEBI" id="CHEBI:30616"/>
        <dbReference type="ChEBI" id="CHEBI:43474"/>
        <dbReference type="ChEBI" id="CHEBI:456216"/>
        <dbReference type="EC" id="5.6.2.4"/>
    </reaction>
</comment>
<dbReference type="EMBL" id="AP023096">
    <property type="protein sequence ID" value="BCE63884.1"/>
    <property type="molecule type" value="Genomic_DNA"/>
</dbReference>
<evidence type="ECO:0000256" key="2">
    <source>
        <dbReference type="ARBA" id="ARBA00022801"/>
    </source>
</evidence>
<dbReference type="AlphaFoldDB" id="A0A810AHH9"/>
<evidence type="ECO:0000256" key="5">
    <source>
        <dbReference type="ARBA" id="ARBA00023235"/>
    </source>
</evidence>
<dbReference type="GO" id="GO:0003677">
    <property type="term" value="F:DNA binding"/>
    <property type="evidence" value="ECO:0007669"/>
    <property type="project" value="InterPro"/>
</dbReference>
<evidence type="ECO:0000256" key="3">
    <source>
        <dbReference type="ARBA" id="ARBA00022806"/>
    </source>
</evidence>
<dbReference type="SUPFAM" id="SSF52540">
    <property type="entry name" value="P-loop containing nucleoside triphosphate hydrolases"/>
    <property type="match status" value="1"/>
</dbReference>
<evidence type="ECO:0000259" key="10">
    <source>
        <dbReference type="PROSITE" id="PS51198"/>
    </source>
</evidence>
<evidence type="ECO:0000256" key="4">
    <source>
        <dbReference type="ARBA" id="ARBA00022840"/>
    </source>
</evidence>
<gene>
    <name evidence="11" type="ORF">XF5B_26630</name>
    <name evidence="12" type="ORF">XF6B_26830</name>
</gene>
<dbReference type="GO" id="GO:0000725">
    <property type="term" value="P:recombinational repair"/>
    <property type="evidence" value="ECO:0007669"/>
    <property type="project" value="TreeGrafter"/>
</dbReference>
<proteinExistence type="predicted"/>
<comment type="catalytic activity">
    <reaction evidence="6">
        <text>Couples ATP hydrolysis with the unwinding of duplex DNA by translocating in the 3'-5' direction.</text>
        <dbReference type="EC" id="5.6.2.4"/>
    </reaction>
</comment>
<accession>A0A810AHH9</accession>
<keyword evidence="1 9" id="KW-0547">Nucleotide-binding</keyword>
<dbReference type="GO" id="GO:0005829">
    <property type="term" value="C:cytosol"/>
    <property type="evidence" value="ECO:0007669"/>
    <property type="project" value="TreeGrafter"/>
</dbReference>
<dbReference type="EC" id="5.6.2.4" evidence="7"/>
<name>A0A810AHH9_9BRAD</name>
<keyword evidence="2 9" id="KW-0378">Hydrolase</keyword>
<dbReference type="GO" id="GO:0016787">
    <property type="term" value="F:hydrolase activity"/>
    <property type="evidence" value="ECO:0007669"/>
    <property type="project" value="UniProtKB-UniRule"/>
</dbReference>
<evidence type="ECO:0000256" key="8">
    <source>
        <dbReference type="ARBA" id="ARBA00048988"/>
    </source>
</evidence>
<keyword evidence="4 9" id="KW-0067">ATP-binding</keyword>
<evidence type="ECO:0000256" key="1">
    <source>
        <dbReference type="ARBA" id="ARBA00022741"/>
    </source>
</evidence>
<evidence type="ECO:0000313" key="12">
    <source>
        <dbReference type="EMBL" id="BCE63884.1"/>
    </source>
</evidence>
<keyword evidence="5" id="KW-0413">Isomerase</keyword>
<dbReference type="PANTHER" id="PTHR11070:SF45">
    <property type="entry name" value="DNA 3'-5' HELICASE"/>
    <property type="match status" value="1"/>
</dbReference>
<evidence type="ECO:0000256" key="9">
    <source>
        <dbReference type="PROSITE-ProRule" id="PRU00560"/>
    </source>
</evidence>
<dbReference type="GO" id="GO:0043138">
    <property type="term" value="F:3'-5' DNA helicase activity"/>
    <property type="evidence" value="ECO:0007669"/>
    <property type="project" value="UniProtKB-EC"/>
</dbReference>
<organism evidence="12">
    <name type="scientific">Bradyrhizobium diazoefficiens</name>
    <dbReference type="NCBI Taxonomy" id="1355477"/>
    <lineage>
        <taxon>Bacteria</taxon>
        <taxon>Pseudomonadati</taxon>
        <taxon>Pseudomonadota</taxon>
        <taxon>Alphaproteobacteria</taxon>
        <taxon>Hyphomicrobiales</taxon>
        <taxon>Nitrobacteraceae</taxon>
        <taxon>Bradyrhizobium</taxon>
    </lineage>
</organism>
<dbReference type="EMBL" id="AP023095">
    <property type="protein sequence ID" value="BCE55151.1"/>
    <property type="molecule type" value="Genomic_DNA"/>
</dbReference>
<dbReference type="InterPro" id="IPR014017">
    <property type="entry name" value="DNA_helicase_UvrD-like_C"/>
</dbReference>
<dbReference type="InterPro" id="IPR014016">
    <property type="entry name" value="UvrD-like_ATP-bd"/>
</dbReference>
<dbReference type="GO" id="GO:0005524">
    <property type="term" value="F:ATP binding"/>
    <property type="evidence" value="ECO:0007669"/>
    <property type="project" value="UniProtKB-UniRule"/>
</dbReference>
<keyword evidence="3 9" id="KW-0347">Helicase</keyword>
<feature type="domain" description="UvrD-like helicase ATP-binding" evidence="10">
    <location>
        <begin position="241"/>
        <end position="532"/>
    </location>
</feature>
<dbReference type="Pfam" id="PF13361">
    <property type="entry name" value="UvrD_C"/>
    <property type="match status" value="1"/>
</dbReference>
<protein>
    <recommendedName>
        <fullName evidence="7">DNA 3'-5' helicase</fullName>
        <ecNumber evidence="7">5.6.2.4</ecNumber>
    </recommendedName>
</protein>
<dbReference type="Gene3D" id="3.40.50.300">
    <property type="entry name" value="P-loop containing nucleotide triphosphate hydrolases"/>
    <property type="match status" value="2"/>
</dbReference>